<dbReference type="SFLD" id="SFLDG01082">
    <property type="entry name" value="B12-binding_domain_containing"/>
    <property type="match status" value="1"/>
</dbReference>
<dbReference type="InterPro" id="IPR051198">
    <property type="entry name" value="BchE-like"/>
</dbReference>
<dbReference type="SFLD" id="SFLDG01123">
    <property type="entry name" value="methyltransferase_(Class_B)"/>
    <property type="match status" value="1"/>
</dbReference>
<sequence>MAESTRRDCIIIGYNETPFDEYEAGLRRYGEDSEAYRDLKFSFVELEGRRLNYVDLLNHVYRRALPSGRHHPEFRSGDIPSLAAVYLSSFLRRRGHDVTYLNLFQHEKERLAELLAQNPRAVAITTTFYVLNDPVIEMVQFIRRHNPEVRIIVGGPLISNHHRRYEGNELAVVLDDLGADIYVVESQGELTLSRVLERLRAGQDLEDVPNIIYPASGGPVRAGRYRLNPPQAENNSLDENFIDWRGVAEGSLGPTLQTRTARSCAYSCSFCAYPMRAGNLTLAGMDSVERELEAMAELGTRNVVFIDDTFNVPLKRFKELCRLLIERRYGFNWFSYFRCSNSDDEAVDLAAQSGCRGVFLGIESGSPRILSNMNKAATVDKYVNGMKRLHANGILTFASFILGFPGETAETVDETLAFLQETRPDYYRAQLWYCEPGTPVDAKRQQYGISGQGFIWRHATMESLEAMDHIDRLFLTVKDSSWLPQWSFDFWIIPYLLGRGLQMDQFKALMRLAHQLLALEIASVPPEEKRVRQRDYVGQMEALVRQWSETSPQAASIGR</sequence>
<dbReference type="Pfam" id="PF04055">
    <property type="entry name" value="Radical_SAM"/>
    <property type="match status" value="1"/>
</dbReference>
<name>A0ABY9WLG5_9BACT</name>
<accession>A0ABY9WLG5</accession>
<dbReference type="SFLD" id="SFLDS00029">
    <property type="entry name" value="Radical_SAM"/>
    <property type="match status" value="1"/>
</dbReference>
<evidence type="ECO:0000256" key="1">
    <source>
        <dbReference type="ARBA" id="ARBA00001966"/>
    </source>
</evidence>
<dbReference type="RefSeq" id="WP_395816245.1">
    <property type="nucleotide sequence ID" value="NZ_CP043494.1"/>
</dbReference>
<evidence type="ECO:0000256" key="4">
    <source>
        <dbReference type="ARBA" id="ARBA00022691"/>
    </source>
</evidence>
<evidence type="ECO:0000256" key="2">
    <source>
        <dbReference type="ARBA" id="ARBA00022603"/>
    </source>
</evidence>
<dbReference type="NCBIfam" id="TIGR04479">
    <property type="entry name" value="bcpD_PhpK_rSAM"/>
    <property type="match status" value="1"/>
</dbReference>
<dbReference type="Gene3D" id="3.40.50.280">
    <property type="entry name" value="Cobalamin-binding domain"/>
    <property type="match status" value="1"/>
</dbReference>
<evidence type="ECO:0000313" key="10">
    <source>
        <dbReference type="Proteomes" id="UP001611383"/>
    </source>
</evidence>
<evidence type="ECO:0000259" key="8">
    <source>
        <dbReference type="SMART" id="SM00729"/>
    </source>
</evidence>
<dbReference type="Pfam" id="PF02310">
    <property type="entry name" value="B12-binding"/>
    <property type="match status" value="1"/>
</dbReference>
<dbReference type="InterPro" id="IPR031003">
    <property type="entry name" value="BcpD_PhpK_rSAM"/>
</dbReference>
<dbReference type="InterPro" id="IPR007197">
    <property type="entry name" value="rSAM"/>
</dbReference>
<dbReference type="Gene3D" id="3.80.30.20">
    <property type="entry name" value="tm_1862 like domain"/>
    <property type="match status" value="1"/>
</dbReference>
<dbReference type="InterPro" id="IPR058240">
    <property type="entry name" value="rSAM_sf"/>
</dbReference>
<comment type="cofactor">
    <cofactor evidence="1">
        <name>[4Fe-4S] cluster</name>
        <dbReference type="ChEBI" id="CHEBI:49883"/>
    </cofactor>
</comment>
<dbReference type="InterPro" id="IPR034466">
    <property type="entry name" value="Methyltransferase_Class_B"/>
</dbReference>
<dbReference type="InterPro" id="IPR023404">
    <property type="entry name" value="rSAM_horseshoe"/>
</dbReference>
<dbReference type="InterPro" id="IPR036724">
    <property type="entry name" value="Cobalamin-bd_sf"/>
</dbReference>
<feature type="domain" description="Elp3/MiaA/NifB-like radical SAM core" evidence="8">
    <location>
        <begin position="254"/>
        <end position="463"/>
    </location>
</feature>
<evidence type="ECO:0000256" key="6">
    <source>
        <dbReference type="ARBA" id="ARBA00023004"/>
    </source>
</evidence>
<dbReference type="SUPFAM" id="SSF102114">
    <property type="entry name" value="Radical SAM enzymes"/>
    <property type="match status" value="1"/>
</dbReference>
<dbReference type="InterPro" id="IPR006158">
    <property type="entry name" value="Cobalamin-bd"/>
</dbReference>
<evidence type="ECO:0000256" key="7">
    <source>
        <dbReference type="ARBA" id="ARBA00023014"/>
    </source>
</evidence>
<reference evidence="9 10" key="1">
    <citation type="submission" date="2019-08" db="EMBL/GenBank/DDBJ databases">
        <title>Archangium and Cystobacter genomes.</title>
        <authorList>
            <person name="Chen I.-C.K."/>
            <person name="Wielgoss S."/>
        </authorList>
    </citation>
    <scope>NUCLEOTIDE SEQUENCE [LARGE SCALE GENOMIC DNA]</scope>
    <source>
        <strain evidence="9 10">Cbm 6</strain>
    </source>
</reference>
<dbReference type="PANTHER" id="PTHR43409">
    <property type="entry name" value="ANAEROBIC MAGNESIUM-PROTOPORPHYRIN IX MONOMETHYL ESTER CYCLASE-RELATED"/>
    <property type="match status" value="1"/>
</dbReference>
<keyword evidence="7" id="KW-0411">Iron-sulfur</keyword>
<proteinExistence type="predicted"/>
<evidence type="ECO:0000313" key="9">
    <source>
        <dbReference type="EMBL" id="WNG44098.1"/>
    </source>
</evidence>
<dbReference type="SUPFAM" id="SSF52242">
    <property type="entry name" value="Cobalamin (vitamin B12)-binding domain"/>
    <property type="match status" value="1"/>
</dbReference>
<protein>
    <submittedName>
        <fullName evidence="9">PhpK family radical SAM P-methyltransferase</fullName>
    </submittedName>
</protein>
<dbReference type="CDD" id="cd01335">
    <property type="entry name" value="Radical_SAM"/>
    <property type="match status" value="1"/>
</dbReference>
<keyword evidence="3" id="KW-0808">Transferase</keyword>
<gene>
    <name evidence="9" type="primary">phpK</name>
    <name evidence="9" type="ORF">F0U60_08285</name>
</gene>
<evidence type="ECO:0000256" key="3">
    <source>
        <dbReference type="ARBA" id="ARBA00022679"/>
    </source>
</evidence>
<dbReference type="InterPro" id="IPR006638">
    <property type="entry name" value="Elp3/MiaA/NifB-like_rSAM"/>
</dbReference>
<dbReference type="EMBL" id="CP043494">
    <property type="protein sequence ID" value="WNG44098.1"/>
    <property type="molecule type" value="Genomic_DNA"/>
</dbReference>
<evidence type="ECO:0000256" key="5">
    <source>
        <dbReference type="ARBA" id="ARBA00022723"/>
    </source>
</evidence>
<keyword evidence="5" id="KW-0479">Metal-binding</keyword>
<dbReference type="Proteomes" id="UP001611383">
    <property type="component" value="Chromosome"/>
</dbReference>
<organism evidence="9 10">
    <name type="scientific">Archangium minus</name>
    <dbReference type="NCBI Taxonomy" id="83450"/>
    <lineage>
        <taxon>Bacteria</taxon>
        <taxon>Pseudomonadati</taxon>
        <taxon>Myxococcota</taxon>
        <taxon>Myxococcia</taxon>
        <taxon>Myxococcales</taxon>
        <taxon>Cystobacterineae</taxon>
        <taxon>Archangiaceae</taxon>
        <taxon>Archangium</taxon>
    </lineage>
</organism>
<keyword evidence="4" id="KW-0949">S-adenosyl-L-methionine</keyword>
<keyword evidence="6" id="KW-0408">Iron</keyword>
<dbReference type="PANTHER" id="PTHR43409:SF7">
    <property type="entry name" value="BLL1977 PROTEIN"/>
    <property type="match status" value="1"/>
</dbReference>
<dbReference type="SMART" id="SM00729">
    <property type="entry name" value="Elp3"/>
    <property type="match status" value="1"/>
</dbReference>
<keyword evidence="10" id="KW-1185">Reference proteome</keyword>
<keyword evidence="2" id="KW-0489">Methyltransferase</keyword>